<dbReference type="InterPro" id="IPR018744">
    <property type="entry name" value="DUF2293"/>
</dbReference>
<keyword evidence="3" id="KW-1185">Reference proteome</keyword>
<sequence length="110" mass="12377">MTGPARTGGTRRQKDLRKALRSLAPRIPMADAEEVLERAGSPHLRHLPGSIALWQTLSSRVRHAHTDYDALLDDGYDRDAARFFVADAMNEILEDWGCARRIDTSSEDEM</sequence>
<dbReference type="EMBL" id="FRBW01000002">
    <property type="protein sequence ID" value="SHM24888.1"/>
    <property type="molecule type" value="Genomic_DNA"/>
</dbReference>
<accession>A0A1M7H904</accession>
<evidence type="ECO:0000313" key="3">
    <source>
        <dbReference type="Proteomes" id="UP000186002"/>
    </source>
</evidence>
<dbReference type="Proteomes" id="UP000186002">
    <property type="component" value="Unassembled WGS sequence"/>
</dbReference>
<dbReference type="AlphaFoldDB" id="A0A1M7H904"/>
<dbReference type="OrthoDB" id="1159372at2"/>
<name>A0A1M7H904_9HYPH</name>
<feature type="domain" description="DUF2293" evidence="1">
    <location>
        <begin position="19"/>
        <end position="97"/>
    </location>
</feature>
<dbReference type="STRING" id="735517.SAMN05444272_2143"/>
<gene>
    <name evidence="2" type="ORF">SAMN05444272_2143</name>
</gene>
<dbReference type="RefSeq" id="WP_073012826.1">
    <property type="nucleotide sequence ID" value="NZ_FRBW01000002.1"/>
</dbReference>
<evidence type="ECO:0000313" key="2">
    <source>
        <dbReference type="EMBL" id="SHM24888.1"/>
    </source>
</evidence>
<proteinExistence type="predicted"/>
<evidence type="ECO:0000259" key="1">
    <source>
        <dbReference type="Pfam" id="PF10056"/>
    </source>
</evidence>
<reference evidence="2 3" key="1">
    <citation type="submission" date="2016-11" db="EMBL/GenBank/DDBJ databases">
        <authorList>
            <person name="Jaros S."/>
            <person name="Januszkiewicz K."/>
            <person name="Wedrychowicz H."/>
        </authorList>
    </citation>
    <scope>NUCLEOTIDE SEQUENCE [LARGE SCALE GENOMIC DNA]</scope>
    <source>
        <strain evidence="2 3">DSM 22153</strain>
    </source>
</reference>
<dbReference type="Pfam" id="PF10056">
    <property type="entry name" value="DUF2293"/>
    <property type="match status" value="1"/>
</dbReference>
<protein>
    <recommendedName>
        <fullName evidence="1">DUF2293 domain-containing protein</fullName>
    </recommendedName>
</protein>
<organism evidence="2 3">
    <name type="scientific">Roseibium suaedae</name>
    <dbReference type="NCBI Taxonomy" id="735517"/>
    <lineage>
        <taxon>Bacteria</taxon>
        <taxon>Pseudomonadati</taxon>
        <taxon>Pseudomonadota</taxon>
        <taxon>Alphaproteobacteria</taxon>
        <taxon>Hyphomicrobiales</taxon>
        <taxon>Stappiaceae</taxon>
        <taxon>Roseibium</taxon>
    </lineage>
</organism>